<keyword evidence="2" id="KW-0812">Transmembrane</keyword>
<accession>A0ABV1BXW2</accession>
<dbReference type="Pfam" id="PF01551">
    <property type="entry name" value="Peptidase_M23"/>
    <property type="match status" value="1"/>
</dbReference>
<dbReference type="InterPro" id="IPR036779">
    <property type="entry name" value="LysM_dom_sf"/>
</dbReference>
<dbReference type="Proteomes" id="UP001442364">
    <property type="component" value="Unassembled WGS sequence"/>
</dbReference>
<protein>
    <submittedName>
        <fullName evidence="5">Peptidoglycan DD-metalloendopeptidase family protein</fullName>
    </submittedName>
</protein>
<dbReference type="PROSITE" id="PS51257">
    <property type="entry name" value="PROKAR_LIPOPROTEIN"/>
    <property type="match status" value="1"/>
</dbReference>
<evidence type="ECO:0000256" key="1">
    <source>
        <dbReference type="ARBA" id="ARBA00022729"/>
    </source>
</evidence>
<dbReference type="PANTHER" id="PTHR21666:SF270">
    <property type="entry name" value="MUREIN HYDROLASE ACTIVATOR ENVC"/>
    <property type="match status" value="1"/>
</dbReference>
<dbReference type="SUPFAM" id="SSF54106">
    <property type="entry name" value="LysM domain"/>
    <property type="match status" value="1"/>
</dbReference>
<dbReference type="CDD" id="cd12797">
    <property type="entry name" value="M23_peptidase"/>
    <property type="match status" value="1"/>
</dbReference>
<dbReference type="InterPro" id="IPR018392">
    <property type="entry name" value="LysM"/>
</dbReference>
<comment type="caution">
    <text evidence="5">The sequence shown here is derived from an EMBL/GenBank/DDBJ whole genome shotgun (WGS) entry which is preliminary data.</text>
</comment>
<sequence length="509" mass="56327">MTRITRYGREMRTTFIATMFIACLVIVIGIPFVSKQMFDNEVGYYSISIQGNYIGAANTEDEVNVALADARLQLCKEFADYIYMDCDVKITKQRRAIAKRMTTKQLQNAIYSSLFDCIVDVETQLAYTVRVDDNMVTLATKEEVEELFRKIIQPYNVADEFEPVIKAGTSIDEQYTIAINKNEEESVQDTQIVASFFEDNNSENGTNKKSPDQLMGIDFAENVSVNAVSGDKADVVSVQEAYDILTRENKSQVSYIIKEGDTLEQIAKDCQMTLDDLLKLNDIASQNVVVVPGDELVVTVPDTQITVLTTKQLSYDEDYKAEVSYIDDNNNSRGTNTILDEGTSGKRTVVANVTYANGREVARDIVKENITEESKPGKIAVGTLTQTDYIKPVAGTFVSGYGTGEDTVNYGVDWTCSEGITVVAARAGKVTRAGWYGGYGYCVDIQHEDGSLTRYANNGRLTVSVGEQVSQGQQIALSGSTGDVTSPRLHFEIWIDGTRVNPLNYVNKN</sequence>
<dbReference type="CDD" id="cd00118">
    <property type="entry name" value="LysM"/>
    <property type="match status" value="1"/>
</dbReference>
<dbReference type="SUPFAM" id="SSF51261">
    <property type="entry name" value="Duplicated hybrid motif"/>
    <property type="match status" value="1"/>
</dbReference>
<keyword evidence="2" id="KW-0472">Membrane</keyword>
<dbReference type="PANTHER" id="PTHR21666">
    <property type="entry name" value="PEPTIDASE-RELATED"/>
    <property type="match status" value="1"/>
</dbReference>
<evidence type="ECO:0000313" key="5">
    <source>
        <dbReference type="EMBL" id="MEQ2380579.1"/>
    </source>
</evidence>
<gene>
    <name evidence="5" type="ORF">WMO14_11995</name>
</gene>
<dbReference type="PROSITE" id="PS51782">
    <property type="entry name" value="LYSM"/>
    <property type="match status" value="1"/>
</dbReference>
<organism evidence="5 6">
    <name type="scientific">[Lactobacillus] rogosae</name>
    <dbReference type="NCBI Taxonomy" id="706562"/>
    <lineage>
        <taxon>Bacteria</taxon>
        <taxon>Bacillati</taxon>
        <taxon>Bacillota</taxon>
        <taxon>Clostridia</taxon>
        <taxon>Lachnospirales</taxon>
        <taxon>Lachnospiraceae</taxon>
        <taxon>Lachnospira</taxon>
    </lineage>
</organism>
<evidence type="ECO:0000313" key="6">
    <source>
        <dbReference type="Proteomes" id="UP001442364"/>
    </source>
</evidence>
<dbReference type="InterPro" id="IPR011098">
    <property type="entry name" value="G5_dom"/>
</dbReference>
<feature type="domain" description="LysM" evidence="4">
    <location>
        <begin position="253"/>
        <end position="298"/>
    </location>
</feature>
<dbReference type="Gene3D" id="3.10.350.10">
    <property type="entry name" value="LysM domain"/>
    <property type="match status" value="1"/>
</dbReference>
<dbReference type="Pfam" id="PF01476">
    <property type="entry name" value="LysM"/>
    <property type="match status" value="1"/>
</dbReference>
<dbReference type="Gene3D" id="2.70.70.10">
    <property type="entry name" value="Glucose Permease (Domain IIA)"/>
    <property type="match status" value="1"/>
</dbReference>
<dbReference type="SMART" id="SM01208">
    <property type="entry name" value="G5"/>
    <property type="match status" value="1"/>
</dbReference>
<dbReference type="InterPro" id="IPR011055">
    <property type="entry name" value="Dup_hybrid_motif"/>
</dbReference>
<dbReference type="SMART" id="SM00257">
    <property type="entry name" value="LysM"/>
    <property type="match status" value="1"/>
</dbReference>
<dbReference type="Pfam" id="PF07501">
    <property type="entry name" value="G5"/>
    <property type="match status" value="1"/>
</dbReference>
<evidence type="ECO:0000259" key="4">
    <source>
        <dbReference type="PROSITE" id="PS51782"/>
    </source>
</evidence>
<keyword evidence="1" id="KW-0732">Signal</keyword>
<dbReference type="Gene3D" id="2.20.230.10">
    <property type="entry name" value="Resuscitation-promoting factor rpfb"/>
    <property type="match status" value="1"/>
</dbReference>
<dbReference type="RefSeq" id="WP_349153898.1">
    <property type="nucleotide sequence ID" value="NZ_JBBMER010000010.1"/>
</dbReference>
<proteinExistence type="predicted"/>
<feature type="transmembrane region" description="Helical" evidence="2">
    <location>
        <begin position="12"/>
        <end position="33"/>
    </location>
</feature>
<evidence type="ECO:0000256" key="2">
    <source>
        <dbReference type="SAM" id="Phobius"/>
    </source>
</evidence>
<keyword evidence="2" id="KW-1133">Transmembrane helix</keyword>
<reference evidence="5 6" key="1">
    <citation type="submission" date="2024-03" db="EMBL/GenBank/DDBJ databases">
        <title>Human intestinal bacterial collection.</title>
        <authorList>
            <person name="Pauvert C."/>
            <person name="Hitch T.C.A."/>
            <person name="Clavel T."/>
        </authorList>
    </citation>
    <scope>NUCLEOTIDE SEQUENCE [LARGE SCALE GENOMIC DNA]</scope>
    <source>
        <strain evidence="5 6">CLA-AA-H255</strain>
    </source>
</reference>
<dbReference type="InterPro" id="IPR016047">
    <property type="entry name" value="M23ase_b-sheet_dom"/>
</dbReference>
<feature type="domain" description="G5" evidence="3">
    <location>
        <begin position="305"/>
        <end position="385"/>
    </location>
</feature>
<dbReference type="InterPro" id="IPR050570">
    <property type="entry name" value="Cell_wall_metabolism_enzyme"/>
</dbReference>
<evidence type="ECO:0000259" key="3">
    <source>
        <dbReference type="PROSITE" id="PS51109"/>
    </source>
</evidence>
<name>A0ABV1BXW2_9FIRM</name>
<dbReference type="PROSITE" id="PS51109">
    <property type="entry name" value="G5"/>
    <property type="match status" value="1"/>
</dbReference>
<dbReference type="EMBL" id="JBBMER010000010">
    <property type="protein sequence ID" value="MEQ2380579.1"/>
    <property type="molecule type" value="Genomic_DNA"/>
</dbReference>
<keyword evidence="6" id="KW-1185">Reference proteome</keyword>